<comment type="subcellular location">
    <subcellularLocation>
        <location evidence="1">Golgi apparatus membrane</location>
        <topology evidence="1">Single-pass type II membrane protein</topology>
    </subcellularLocation>
</comment>
<evidence type="ECO:0000313" key="6">
    <source>
        <dbReference type="Proteomes" id="UP001190700"/>
    </source>
</evidence>
<name>A0AAE0G6M4_9CHLO</name>
<dbReference type="GO" id="GO:0016757">
    <property type="term" value="F:glycosyltransferase activity"/>
    <property type="evidence" value="ECO:0007669"/>
    <property type="project" value="InterPro"/>
</dbReference>
<dbReference type="InterPro" id="IPR040911">
    <property type="entry name" value="Exostosin_GT47"/>
</dbReference>
<dbReference type="Proteomes" id="UP001190700">
    <property type="component" value="Unassembled WGS sequence"/>
</dbReference>
<dbReference type="PANTHER" id="PTHR11062">
    <property type="entry name" value="EXOSTOSIN HEPARAN SULFATE GLYCOSYLTRANSFERASE -RELATED"/>
    <property type="match status" value="1"/>
</dbReference>
<protein>
    <recommendedName>
        <fullName evidence="4">Exostosin GT47 domain-containing protein</fullName>
    </recommendedName>
</protein>
<keyword evidence="3" id="KW-0333">Golgi apparatus</keyword>
<comment type="similarity">
    <text evidence="2">Belongs to the glycosyltransferase 47 family.</text>
</comment>
<evidence type="ECO:0000256" key="1">
    <source>
        <dbReference type="ARBA" id="ARBA00004323"/>
    </source>
</evidence>
<evidence type="ECO:0000256" key="3">
    <source>
        <dbReference type="ARBA" id="ARBA00023034"/>
    </source>
</evidence>
<comment type="caution">
    <text evidence="5">The sequence shown here is derived from an EMBL/GenBank/DDBJ whole genome shotgun (WGS) entry which is preliminary data.</text>
</comment>
<evidence type="ECO:0000259" key="4">
    <source>
        <dbReference type="Pfam" id="PF03016"/>
    </source>
</evidence>
<organism evidence="5 6">
    <name type="scientific">Cymbomonas tetramitiformis</name>
    <dbReference type="NCBI Taxonomy" id="36881"/>
    <lineage>
        <taxon>Eukaryota</taxon>
        <taxon>Viridiplantae</taxon>
        <taxon>Chlorophyta</taxon>
        <taxon>Pyramimonadophyceae</taxon>
        <taxon>Pyramimonadales</taxon>
        <taxon>Pyramimonadaceae</taxon>
        <taxon>Cymbomonas</taxon>
    </lineage>
</organism>
<evidence type="ECO:0000313" key="5">
    <source>
        <dbReference type="EMBL" id="KAK3271896.1"/>
    </source>
</evidence>
<proteinExistence type="inferred from homology"/>
<evidence type="ECO:0000256" key="2">
    <source>
        <dbReference type="ARBA" id="ARBA00010271"/>
    </source>
</evidence>
<sequence>MGVESREQFNTWKDIVIPGLEADETYHGGKLRQMDVPRTIFAFFKGTIRNREGPSYSRGIRIKMRDAFEGERDVIFSEVKPGCNHKCYAEQMRQSIFCLCPRGWSPWTLRAYQAMMAGCIPVILADEIEFPFESTLDWSRLTVKIAERDSEKTLEILRAISTEEIQAKQEAITQVWRMVSYPIPSRPDDAFHSILRELGRKRRLMKASPSVFWT</sequence>
<reference evidence="5 6" key="1">
    <citation type="journal article" date="2015" name="Genome Biol. Evol.">
        <title>Comparative Genomics of a Bacterivorous Green Alga Reveals Evolutionary Causalities and Consequences of Phago-Mixotrophic Mode of Nutrition.</title>
        <authorList>
            <person name="Burns J.A."/>
            <person name="Paasch A."/>
            <person name="Narechania A."/>
            <person name="Kim E."/>
        </authorList>
    </citation>
    <scope>NUCLEOTIDE SEQUENCE [LARGE SCALE GENOMIC DNA]</scope>
    <source>
        <strain evidence="5 6">PLY_AMNH</strain>
    </source>
</reference>
<keyword evidence="6" id="KW-1185">Reference proteome</keyword>
<dbReference type="GO" id="GO:0000139">
    <property type="term" value="C:Golgi membrane"/>
    <property type="evidence" value="ECO:0007669"/>
    <property type="project" value="UniProtKB-SubCell"/>
</dbReference>
<dbReference type="InterPro" id="IPR004263">
    <property type="entry name" value="Exostosin"/>
</dbReference>
<feature type="domain" description="Exostosin GT47" evidence="4">
    <location>
        <begin position="6"/>
        <end position="159"/>
    </location>
</feature>
<dbReference type="Pfam" id="PF03016">
    <property type="entry name" value="Exostosin_GT47"/>
    <property type="match status" value="1"/>
</dbReference>
<dbReference type="AlphaFoldDB" id="A0AAE0G6M4"/>
<accession>A0AAE0G6M4</accession>
<dbReference type="PANTHER" id="PTHR11062:SF281">
    <property type="entry name" value="EXOSTOSIN-LIKE 2"/>
    <property type="match status" value="1"/>
</dbReference>
<dbReference type="EMBL" id="LGRX02009289">
    <property type="protein sequence ID" value="KAK3271896.1"/>
    <property type="molecule type" value="Genomic_DNA"/>
</dbReference>
<gene>
    <name evidence="5" type="ORF">CYMTET_19782</name>
</gene>